<dbReference type="EMBL" id="CAJOBQ010000068">
    <property type="protein sequence ID" value="CAF4242108.1"/>
    <property type="molecule type" value="Genomic_DNA"/>
</dbReference>
<dbReference type="AlphaFoldDB" id="A0A817X809"/>
<reference evidence="2" key="1">
    <citation type="submission" date="2021-02" db="EMBL/GenBank/DDBJ databases">
        <authorList>
            <person name="Nowell W R."/>
        </authorList>
    </citation>
    <scope>NUCLEOTIDE SEQUENCE</scope>
</reference>
<sequence>MTSSLGVPQMPGFVANQKDYRKVLNSIPFIMKTKIVILVLILTFSLIFIIDAREQKHRPKNALRGQVLEHLEREMQRRRENSMFDDDEDDNSYGSKRQFARRKIVGFGDDPY</sequence>
<gene>
    <name evidence="2" type="ORF">FME351_LOCUS5811</name>
    <name evidence="3" type="ORF">TSG867_LOCUS2543</name>
</gene>
<protein>
    <submittedName>
        <fullName evidence="2">Uncharacterized protein</fullName>
    </submittedName>
</protein>
<evidence type="ECO:0000313" key="2">
    <source>
        <dbReference type="EMBL" id="CAF3365256.1"/>
    </source>
</evidence>
<dbReference type="EMBL" id="CAJNYU010000497">
    <property type="protein sequence ID" value="CAF3365256.1"/>
    <property type="molecule type" value="Genomic_DNA"/>
</dbReference>
<comment type="caution">
    <text evidence="2">The sequence shown here is derived from an EMBL/GenBank/DDBJ whole genome shotgun (WGS) entry which is preliminary data.</text>
</comment>
<dbReference type="Proteomes" id="UP000663862">
    <property type="component" value="Unassembled WGS sequence"/>
</dbReference>
<evidence type="ECO:0000313" key="3">
    <source>
        <dbReference type="EMBL" id="CAF4242108.1"/>
    </source>
</evidence>
<keyword evidence="1" id="KW-0472">Membrane</keyword>
<evidence type="ECO:0000313" key="4">
    <source>
        <dbReference type="Proteomes" id="UP000663869"/>
    </source>
</evidence>
<dbReference type="Proteomes" id="UP000663869">
    <property type="component" value="Unassembled WGS sequence"/>
</dbReference>
<organism evidence="2 4">
    <name type="scientific">Rotaria socialis</name>
    <dbReference type="NCBI Taxonomy" id="392032"/>
    <lineage>
        <taxon>Eukaryota</taxon>
        <taxon>Metazoa</taxon>
        <taxon>Spiralia</taxon>
        <taxon>Gnathifera</taxon>
        <taxon>Rotifera</taxon>
        <taxon>Eurotatoria</taxon>
        <taxon>Bdelloidea</taxon>
        <taxon>Philodinida</taxon>
        <taxon>Philodinidae</taxon>
        <taxon>Rotaria</taxon>
    </lineage>
</organism>
<feature type="transmembrane region" description="Helical" evidence="1">
    <location>
        <begin position="29"/>
        <end position="50"/>
    </location>
</feature>
<proteinExistence type="predicted"/>
<evidence type="ECO:0000256" key="1">
    <source>
        <dbReference type="SAM" id="Phobius"/>
    </source>
</evidence>
<name>A0A817X809_9BILA</name>
<keyword evidence="1" id="KW-0812">Transmembrane</keyword>
<accession>A0A817X809</accession>
<keyword evidence="1" id="KW-1133">Transmembrane helix</keyword>